<dbReference type="Gene3D" id="3.40.30.30">
    <property type="entry name" value="Hypothetical protein sa0798"/>
    <property type="match status" value="1"/>
</dbReference>
<accession>A0A0E4GAE0</accession>
<dbReference type="PROSITE" id="PS51257">
    <property type="entry name" value="PROKAR_LIPOPROTEIN"/>
    <property type="match status" value="1"/>
</dbReference>
<proteinExistence type="predicted"/>
<organism evidence="1 2">
    <name type="scientific">Syntrophomonas zehnderi OL-4</name>
    <dbReference type="NCBI Taxonomy" id="690567"/>
    <lineage>
        <taxon>Bacteria</taxon>
        <taxon>Bacillati</taxon>
        <taxon>Bacillota</taxon>
        <taxon>Clostridia</taxon>
        <taxon>Eubacteriales</taxon>
        <taxon>Syntrophomonadaceae</taxon>
        <taxon>Syntrophomonas</taxon>
    </lineage>
</organism>
<dbReference type="EMBL" id="CGIH01000025">
    <property type="protein sequence ID" value="CFX45884.1"/>
    <property type="molecule type" value="Genomic_DNA"/>
</dbReference>
<gene>
    <name evidence="1" type="ORF">1256</name>
</gene>
<reference evidence="1 2" key="1">
    <citation type="submission" date="2015-03" db="EMBL/GenBank/DDBJ databases">
        <authorList>
            <person name="Murphy D."/>
        </authorList>
    </citation>
    <scope>NUCLEOTIDE SEQUENCE [LARGE SCALE GENOMIC DNA]</scope>
    <source>
        <strain evidence="1 2">OL-4</strain>
    </source>
</reference>
<keyword evidence="2" id="KW-1185">Reference proteome</keyword>
<dbReference type="RefSeq" id="WP_046496675.1">
    <property type="nucleotide sequence ID" value="NZ_CGIH01000025.1"/>
</dbReference>
<protein>
    <submittedName>
        <fullName evidence="1">Uncharacterized conserved protein UCP010603</fullName>
    </submittedName>
</protein>
<dbReference type="Proteomes" id="UP000045545">
    <property type="component" value="Unassembled WGS sequence"/>
</dbReference>
<name>A0A0E4GAE0_9FIRM</name>
<dbReference type="AlphaFoldDB" id="A0A0E4GAE0"/>
<evidence type="ECO:0000313" key="2">
    <source>
        <dbReference type="Proteomes" id="UP000045545"/>
    </source>
</evidence>
<evidence type="ECO:0000313" key="1">
    <source>
        <dbReference type="EMBL" id="CFX45884.1"/>
    </source>
</evidence>
<sequence length="122" mass="13188">MSENKDTILVEILQGTQAVTGGCNCSGGCPSAASCGTTSNYEDMTMEMASELKKAYGDKVEVKYVDVDKEGLDNYPIMNRVLQMGYPYPITLINGDPKFAGGIMISEVKQSIADLFKDELAN</sequence>
<dbReference type="OrthoDB" id="1808585at2"/>
<dbReference type="InterPro" id="IPR038218">
    <property type="entry name" value="YuzD-like_sp"/>
</dbReference>